<gene>
    <name evidence="2" type="ORF">WKR92_04240</name>
</gene>
<dbReference type="EMBL" id="JBBVGT010000002">
    <property type="protein sequence ID" value="MFB5945035.1"/>
    <property type="molecule type" value="Genomic_DNA"/>
</dbReference>
<comment type="caution">
    <text evidence="2">The sequence shown here is derived from an EMBL/GenBank/DDBJ whole genome shotgun (WGS) entry which is preliminary data.</text>
</comment>
<sequence>MKKIILLGVALLVSTCIFAQEDIRSAQPGVEYGEGVDANKHMTVTKLEKKLDKDSVYSGSVTGNIVEVCTKKGCFMKLTDDKSGELITVRFKDYGFFMPQNIVGKTVAVEGEAKLTEHSVKQLQHWAEDAGKSKEEIAAIQAPRKTIEIIATGVKVLR</sequence>
<accession>A0ABV5CEH6</accession>
<proteinExistence type="predicted"/>
<keyword evidence="1" id="KW-0732">Signal</keyword>
<name>A0ABV5CEH6_9SPHI</name>
<dbReference type="Pfam" id="PF16267">
    <property type="entry name" value="DUF4920"/>
    <property type="match status" value="1"/>
</dbReference>
<evidence type="ECO:0000313" key="3">
    <source>
        <dbReference type="Proteomes" id="UP001580928"/>
    </source>
</evidence>
<evidence type="ECO:0000256" key="1">
    <source>
        <dbReference type="SAM" id="SignalP"/>
    </source>
</evidence>
<keyword evidence="3" id="KW-1185">Reference proteome</keyword>
<evidence type="ECO:0000313" key="2">
    <source>
        <dbReference type="EMBL" id="MFB5945035.1"/>
    </source>
</evidence>
<reference evidence="2 3" key="1">
    <citation type="submission" date="2024-04" db="EMBL/GenBank/DDBJ databases">
        <title>Albibacterium profundi sp. nov., isolated from sediment of the Challenger Deep of Mariana Trench.</title>
        <authorList>
            <person name="Wang Y."/>
        </authorList>
    </citation>
    <scope>NUCLEOTIDE SEQUENCE [LARGE SCALE GENOMIC DNA]</scope>
    <source>
        <strain evidence="2 3">RHL897</strain>
    </source>
</reference>
<dbReference type="Proteomes" id="UP001580928">
    <property type="component" value="Unassembled WGS sequence"/>
</dbReference>
<organism evidence="2 3">
    <name type="scientific">Albibacterium profundi</name>
    <dbReference type="NCBI Taxonomy" id="3134906"/>
    <lineage>
        <taxon>Bacteria</taxon>
        <taxon>Pseudomonadati</taxon>
        <taxon>Bacteroidota</taxon>
        <taxon>Sphingobacteriia</taxon>
        <taxon>Sphingobacteriales</taxon>
        <taxon>Sphingobacteriaceae</taxon>
        <taxon>Albibacterium</taxon>
    </lineage>
</organism>
<feature type="chain" id="PRO_5047026875" evidence="1">
    <location>
        <begin position="20"/>
        <end position="158"/>
    </location>
</feature>
<feature type="signal peptide" evidence="1">
    <location>
        <begin position="1"/>
        <end position="19"/>
    </location>
</feature>
<dbReference type="InterPro" id="IPR032577">
    <property type="entry name" value="DUF4920"/>
</dbReference>
<protein>
    <submittedName>
        <fullName evidence="2">DUF4920 domain-containing protein</fullName>
    </submittedName>
</protein>